<keyword evidence="4 9" id="KW-0812">Transmembrane</keyword>
<dbReference type="InterPro" id="IPR012910">
    <property type="entry name" value="Plug_dom"/>
</dbReference>
<dbReference type="InterPro" id="IPR010916">
    <property type="entry name" value="TonB_box_CS"/>
</dbReference>
<dbReference type="PANTHER" id="PTHR47234:SF2">
    <property type="entry name" value="TONB-DEPENDENT RECEPTOR"/>
    <property type="match status" value="1"/>
</dbReference>
<dbReference type="Proteomes" id="UP000661006">
    <property type="component" value="Unassembled WGS sequence"/>
</dbReference>
<evidence type="ECO:0000256" key="1">
    <source>
        <dbReference type="ARBA" id="ARBA00004571"/>
    </source>
</evidence>
<evidence type="ECO:0000256" key="7">
    <source>
        <dbReference type="ARBA" id="ARBA00023136"/>
    </source>
</evidence>
<reference evidence="16" key="1">
    <citation type="submission" date="2020-04" db="EMBL/GenBank/DDBJ databases">
        <authorList>
            <person name="Sombolestani A."/>
        </authorList>
    </citation>
    <scope>NUCLEOTIDE SEQUENCE</scope>
    <source>
        <strain evidence="16">R71697</strain>
    </source>
</reference>
<feature type="domain" description="TonB-dependent receptor plug" evidence="15">
    <location>
        <begin position="105"/>
        <end position="215"/>
    </location>
</feature>
<evidence type="ECO:0000313" key="16">
    <source>
        <dbReference type="EMBL" id="MBF0869870.1"/>
    </source>
</evidence>
<protein>
    <submittedName>
        <fullName evidence="16">TonB-dependent receptor</fullName>
    </submittedName>
</protein>
<evidence type="ECO:0000259" key="14">
    <source>
        <dbReference type="Pfam" id="PF00593"/>
    </source>
</evidence>
<feature type="compositionally biased region" description="Low complexity" evidence="12">
    <location>
        <begin position="45"/>
        <end position="57"/>
    </location>
</feature>
<dbReference type="GO" id="GO:0009279">
    <property type="term" value="C:cell outer membrane"/>
    <property type="evidence" value="ECO:0007669"/>
    <property type="project" value="UniProtKB-SubCell"/>
</dbReference>
<evidence type="ECO:0000256" key="12">
    <source>
        <dbReference type="SAM" id="MobiDB-lite"/>
    </source>
</evidence>
<comment type="similarity">
    <text evidence="9 11">Belongs to the TonB-dependent receptor family.</text>
</comment>
<evidence type="ECO:0000313" key="17">
    <source>
        <dbReference type="Proteomes" id="UP000661006"/>
    </source>
</evidence>
<dbReference type="RefSeq" id="WP_194257497.1">
    <property type="nucleotide sequence ID" value="NZ_JABCQN010000001.1"/>
</dbReference>
<keyword evidence="6 10" id="KW-0798">TonB box</keyword>
<sequence length="978" mass="105677">MIVSRRNTLLCASVLGMGALSSVAHAATESTHTSSHVRHKTVTHSPVRSAATPATTAPVSVRPVAAPQFNAPVAVNRSHAVRSIDSATQESVVVTGSALSTSNNSNANPVQIVTSKQIEQTGATTLGDYLQRLPSVGSSGTTNSQTNGTAGVSCIDLRNLGQKRVLVLIDGKRAAMDGSASCFDMNTINVHQVASVEILKDGGSELYGADAVSGVINIKLKHNLDDANITVRGGITDRGDGQTGMISGYKGWNFDHGKGNVTISGSYMTQSGIRQNSRDWANPVVSGLIAPGGSPTYGSSIPTAGRFITDSADNVPNGDGTFHNFSKADRYNYGNDQNLTNSLQDATLSFDAHYDVNRHFTPYGNFLYSHRNSNAEMAPIPVSGSIYPSTMPVAITIPGSAPYNTLGEDATMYKRLGEWGNRVSQTATDTYTAKIGAEGEITHGWKYDLSYTYGWNQVMSQTSGVGNYSRLLDTYGLAAAEPGNPDSALVYNPSVCNAVAGCTLSNPFNKLSPQAAEYSNYTSHDHYYYQLRDLNLRINNNHVVHMPWKNGGDLGIALGMEHRGEQLAYHPDAMVQAGNTLTNSASYTGGGFNVTEGYLEGKATLLHNAFLAKDLTIDGQGRYSSYNTFGSTKNWKASINWAPVQDIRFRATLGTSYRQPNVYELFGGQSLGYASATDPCDSGQVGTYGGMTPIVAANCARQGINSSNFVSASSSQVPTLFGGNSKLRPETGRTYTFGTTVTPRWIPGLSASVEYWHYTLKNMISYLSSQYIMNQCYTGANTSYCNDITRVGSTNQLNSVTALYDNIGGLKTSGIDFDLDYRIRVTSHDVLSLTNNFQQLVSYLQQNEVGGKWYNYAGRMFYNNGTGNPRVRDYATVGWQHGPFGVTYMMSYMGGMRWNDTESDVARSASGRTKTPGIFSHDVTVTYRWKKWNFQGGVQNLFDKKPPFVSGGTDNSAAALYGNLYQGRYVFLQAGVNF</sequence>
<dbReference type="AlphaFoldDB" id="A0A9Q2FK82"/>
<dbReference type="InterPro" id="IPR036942">
    <property type="entry name" value="Beta-barrel_TonB_sf"/>
</dbReference>
<evidence type="ECO:0000256" key="9">
    <source>
        <dbReference type="PROSITE-ProRule" id="PRU01360"/>
    </source>
</evidence>
<evidence type="ECO:0000259" key="15">
    <source>
        <dbReference type="Pfam" id="PF07715"/>
    </source>
</evidence>
<comment type="subcellular location">
    <subcellularLocation>
        <location evidence="1 9">Cell outer membrane</location>
        <topology evidence="1 9">Multi-pass membrane protein</topology>
    </subcellularLocation>
</comment>
<evidence type="ECO:0000256" key="6">
    <source>
        <dbReference type="ARBA" id="ARBA00023077"/>
    </source>
</evidence>
<gene>
    <name evidence="16" type="ORF">HKD32_03205</name>
</gene>
<evidence type="ECO:0000256" key="13">
    <source>
        <dbReference type="SAM" id="SignalP"/>
    </source>
</evidence>
<dbReference type="EMBL" id="JABCQN010000001">
    <property type="protein sequence ID" value="MBF0869870.1"/>
    <property type="molecule type" value="Genomic_DNA"/>
</dbReference>
<dbReference type="SUPFAM" id="SSF56935">
    <property type="entry name" value="Porins"/>
    <property type="match status" value="1"/>
</dbReference>
<proteinExistence type="inferred from homology"/>
<organism evidence="16 17">
    <name type="scientific">Gluconobacter japonicus</name>
    <dbReference type="NCBI Taxonomy" id="376620"/>
    <lineage>
        <taxon>Bacteria</taxon>
        <taxon>Pseudomonadati</taxon>
        <taxon>Pseudomonadota</taxon>
        <taxon>Alphaproteobacteria</taxon>
        <taxon>Acetobacterales</taxon>
        <taxon>Acetobacteraceae</taxon>
        <taxon>Gluconobacter</taxon>
    </lineage>
</organism>
<accession>A0A9Q2FK82</accession>
<name>A0A9Q2FK82_GLUJA</name>
<keyword evidence="8 9" id="KW-0998">Cell outer membrane</keyword>
<dbReference type="PROSITE" id="PS00430">
    <property type="entry name" value="TONB_DEPENDENT_REC_1"/>
    <property type="match status" value="1"/>
</dbReference>
<keyword evidence="3 9" id="KW-1134">Transmembrane beta strand</keyword>
<keyword evidence="2 9" id="KW-0813">Transport</keyword>
<dbReference type="InterPro" id="IPR000531">
    <property type="entry name" value="Beta-barrel_TonB"/>
</dbReference>
<feature type="short sequence motif" description="TonB box" evidence="10">
    <location>
        <begin position="91"/>
        <end position="97"/>
    </location>
</feature>
<dbReference type="Gene3D" id="2.170.130.10">
    <property type="entry name" value="TonB-dependent receptor, plug domain"/>
    <property type="match status" value="1"/>
</dbReference>
<dbReference type="Pfam" id="PF07715">
    <property type="entry name" value="Plug"/>
    <property type="match status" value="1"/>
</dbReference>
<keyword evidence="16" id="KW-0675">Receptor</keyword>
<evidence type="ECO:0000256" key="2">
    <source>
        <dbReference type="ARBA" id="ARBA00022448"/>
    </source>
</evidence>
<feature type="region of interest" description="Disordered" evidence="12">
    <location>
        <begin position="29"/>
        <end position="57"/>
    </location>
</feature>
<feature type="chain" id="PRO_5040263448" evidence="13">
    <location>
        <begin position="27"/>
        <end position="978"/>
    </location>
</feature>
<feature type="signal peptide" evidence="13">
    <location>
        <begin position="1"/>
        <end position="26"/>
    </location>
</feature>
<dbReference type="Gene3D" id="2.40.170.20">
    <property type="entry name" value="TonB-dependent receptor, beta-barrel domain"/>
    <property type="match status" value="1"/>
</dbReference>
<evidence type="ECO:0000256" key="8">
    <source>
        <dbReference type="ARBA" id="ARBA00023237"/>
    </source>
</evidence>
<keyword evidence="5 13" id="KW-0732">Signal</keyword>
<evidence type="ECO:0000256" key="10">
    <source>
        <dbReference type="PROSITE-ProRule" id="PRU10143"/>
    </source>
</evidence>
<keyword evidence="7 9" id="KW-0472">Membrane</keyword>
<comment type="caution">
    <text evidence="16">The sequence shown here is derived from an EMBL/GenBank/DDBJ whole genome shotgun (WGS) entry which is preliminary data.</text>
</comment>
<evidence type="ECO:0000256" key="11">
    <source>
        <dbReference type="RuleBase" id="RU003357"/>
    </source>
</evidence>
<dbReference type="GeneID" id="81473690"/>
<dbReference type="InterPro" id="IPR037066">
    <property type="entry name" value="Plug_dom_sf"/>
</dbReference>
<evidence type="ECO:0000256" key="3">
    <source>
        <dbReference type="ARBA" id="ARBA00022452"/>
    </source>
</evidence>
<dbReference type="InterPro" id="IPR039426">
    <property type="entry name" value="TonB-dep_rcpt-like"/>
</dbReference>
<dbReference type="Pfam" id="PF00593">
    <property type="entry name" value="TonB_dep_Rec_b-barrel"/>
    <property type="match status" value="1"/>
</dbReference>
<feature type="domain" description="TonB-dependent receptor-like beta-barrel" evidence="14">
    <location>
        <begin position="415"/>
        <end position="941"/>
    </location>
</feature>
<dbReference type="PANTHER" id="PTHR47234">
    <property type="match status" value="1"/>
</dbReference>
<dbReference type="PROSITE" id="PS52016">
    <property type="entry name" value="TONB_DEPENDENT_REC_3"/>
    <property type="match status" value="1"/>
</dbReference>
<reference evidence="16" key="2">
    <citation type="submission" date="2020-11" db="EMBL/GenBank/DDBJ databases">
        <title>Description of novel Gluconobacter species.</title>
        <authorList>
            <person name="Cleenwerck I."/>
            <person name="Cnockaert M."/>
            <person name="Borremans W."/>
            <person name="Wieme A.D."/>
            <person name="De Vuyst L."/>
            <person name="Vandamme P."/>
        </authorList>
    </citation>
    <scope>NUCLEOTIDE SEQUENCE</scope>
    <source>
        <strain evidence="16">R71697</strain>
    </source>
</reference>
<evidence type="ECO:0000256" key="4">
    <source>
        <dbReference type="ARBA" id="ARBA00022692"/>
    </source>
</evidence>
<evidence type="ECO:0000256" key="5">
    <source>
        <dbReference type="ARBA" id="ARBA00022729"/>
    </source>
</evidence>